<evidence type="ECO:0000313" key="3">
    <source>
        <dbReference type="Proteomes" id="UP000007060"/>
    </source>
</evidence>
<accession>A6ZKT9</accession>
<gene>
    <name evidence="2" type="ORF">SCY_0209</name>
</gene>
<proteinExistence type="predicted"/>
<protein>
    <submittedName>
        <fullName evidence="2">Conserved protein</fullName>
    </submittedName>
</protein>
<dbReference type="EMBL" id="AAFW02000011">
    <property type="protein sequence ID" value="EDN64608.1"/>
    <property type="molecule type" value="Genomic_DNA"/>
</dbReference>
<feature type="chain" id="PRO_5002705932" evidence="1">
    <location>
        <begin position="25"/>
        <end position="79"/>
    </location>
</feature>
<comment type="caution">
    <text evidence="2">The sequence shown here is derived from an EMBL/GenBank/DDBJ whole genome shotgun (WGS) entry which is preliminary data.</text>
</comment>
<dbReference type="Proteomes" id="UP000007060">
    <property type="component" value="Unassembled WGS sequence"/>
</dbReference>
<name>A6ZKT9_YEAS7</name>
<keyword evidence="1" id="KW-0732">Signal</keyword>
<dbReference type="HOGENOM" id="CLU_2607357_0_0_1"/>
<evidence type="ECO:0000313" key="2">
    <source>
        <dbReference type="EMBL" id="EDN64608.1"/>
    </source>
</evidence>
<dbReference type="AlphaFoldDB" id="A6ZKT9"/>
<sequence>MKMNPCTVILCKSLFFFCLFQVDCYCNRKNIQNQSSRIATKIKRSYWFRWQKHIILANIHKIIKAYQRSIIKLPVTKGL</sequence>
<reference evidence="2 3" key="1">
    <citation type="journal article" date="2007" name="Proc. Natl. Acad. Sci. U.S.A.">
        <title>Genome sequencing and comparative analysis of Saccharomyces cerevisiae strain YJM789.</title>
        <authorList>
            <person name="Wei W."/>
            <person name="McCusker J.H."/>
            <person name="Hyman R.W."/>
            <person name="Jones T."/>
            <person name="Ning Y."/>
            <person name="Cao Z."/>
            <person name="Gu Z."/>
            <person name="Bruno D."/>
            <person name="Miranda M."/>
            <person name="Nguyen M."/>
            <person name="Wilhelmy J."/>
            <person name="Komp C."/>
            <person name="Tamse R."/>
            <person name="Wang X."/>
            <person name="Jia P."/>
            <person name="Luedi P."/>
            <person name="Oefner P.J."/>
            <person name="David L."/>
            <person name="Dietrich F.S."/>
            <person name="Li Y."/>
            <person name="Davis R.W."/>
            <person name="Steinmetz L.M."/>
        </authorList>
    </citation>
    <scope>NUCLEOTIDE SEQUENCE [LARGE SCALE GENOMIC DNA]</scope>
    <source>
        <strain evidence="2 3">YJM789</strain>
    </source>
</reference>
<organism evidence="2 3">
    <name type="scientific">Saccharomyces cerevisiae (strain YJM789)</name>
    <name type="common">Baker's yeast</name>
    <dbReference type="NCBI Taxonomy" id="307796"/>
    <lineage>
        <taxon>Eukaryota</taxon>
        <taxon>Fungi</taxon>
        <taxon>Dikarya</taxon>
        <taxon>Ascomycota</taxon>
        <taxon>Saccharomycotina</taxon>
        <taxon>Saccharomycetes</taxon>
        <taxon>Saccharomycetales</taxon>
        <taxon>Saccharomycetaceae</taxon>
        <taxon>Saccharomyces</taxon>
    </lineage>
</organism>
<feature type="signal peptide" evidence="1">
    <location>
        <begin position="1"/>
        <end position="24"/>
    </location>
</feature>
<evidence type="ECO:0000256" key="1">
    <source>
        <dbReference type="SAM" id="SignalP"/>
    </source>
</evidence>